<gene>
    <name evidence="1" type="ORF">Tsumi_08820</name>
</gene>
<evidence type="ECO:0000313" key="1">
    <source>
        <dbReference type="EMBL" id="GAB1251778.1"/>
    </source>
</evidence>
<sequence>MNNEHLSLTKKERLEYIYLLKILEKLYPEQSEEYSQYRNALQQGFSLHYADMMIELSEDELSINECRKVLDILEMYRGIIYSYRALKRENTDISLTDEDVKFPGFDGNNEYYHMAYVEYFIDDLDRYSEIQELSNGYYNSHSRMLSQYEKMLLKWNEFESLPNRYLMNEEQIRELLNSKYK</sequence>
<proteinExistence type="predicted"/>
<name>A0ABQ0E259_9PORP</name>
<dbReference type="SUPFAM" id="SSF116960">
    <property type="entry name" value="YfbU-like"/>
    <property type="match status" value="1"/>
</dbReference>
<evidence type="ECO:0000313" key="2">
    <source>
        <dbReference type="Proteomes" id="UP001628220"/>
    </source>
</evidence>
<dbReference type="EMBL" id="BAAFSF010000001">
    <property type="protein sequence ID" value="GAB1251778.1"/>
    <property type="molecule type" value="Genomic_DNA"/>
</dbReference>
<accession>A0ABQ0E259</accession>
<dbReference type="InterPro" id="IPR005587">
    <property type="entry name" value="UPF0304_YfbU"/>
</dbReference>
<dbReference type="NCBIfam" id="NF003936">
    <property type="entry name" value="PRK05445.1"/>
    <property type="match status" value="1"/>
</dbReference>
<keyword evidence="2" id="KW-1185">Reference proteome</keyword>
<reference evidence="1 2" key="1">
    <citation type="journal article" date="2025" name="Int. J. Syst. Evol. Microbiol.">
        <title>Desulfovibrio falkowii sp. nov., Porphyromonas miyakawae sp. nov., Mediterraneibacter flintii sp. nov. and Owariibacterium komagatae gen. nov., sp. nov., isolated from human faeces.</title>
        <authorList>
            <person name="Hamaguchi T."/>
            <person name="Ohara M."/>
            <person name="Hisatomi A."/>
            <person name="Sekiguchi K."/>
            <person name="Takeda J.I."/>
            <person name="Ueyama J."/>
            <person name="Ito M."/>
            <person name="Nishiwaki H."/>
            <person name="Ogi T."/>
            <person name="Hirayama M."/>
            <person name="Ohkuma M."/>
            <person name="Sakamoto M."/>
            <person name="Ohno K."/>
        </authorList>
    </citation>
    <scope>NUCLEOTIDE SEQUENCE [LARGE SCALE GENOMIC DNA]</scope>
    <source>
        <strain evidence="1 2">13CB11C</strain>
    </source>
</reference>
<dbReference type="RefSeq" id="WP_411915579.1">
    <property type="nucleotide sequence ID" value="NZ_BAAFSF010000001.1"/>
</dbReference>
<dbReference type="InterPro" id="IPR023146">
    <property type="entry name" value="YfbU_alpha-helical_sf"/>
</dbReference>
<dbReference type="Proteomes" id="UP001628220">
    <property type="component" value="Unassembled WGS sequence"/>
</dbReference>
<dbReference type="Pfam" id="PF03887">
    <property type="entry name" value="YfbU"/>
    <property type="match status" value="1"/>
</dbReference>
<comment type="caution">
    <text evidence="1">The sequence shown here is derived from an EMBL/GenBank/DDBJ whole genome shotgun (WGS) entry which is preliminary data.</text>
</comment>
<dbReference type="Gene3D" id="1.10.3190.10">
    <property type="entry name" value="yfbu gene product, domain 2"/>
    <property type="match status" value="1"/>
</dbReference>
<protein>
    <submittedName>
        <fullName evidence="1">YfbU family protein</fullName>
    </submittedName>
</protein>
<dbReference type="InterPro" id="IPR023145">
    <property type="entry name" value="YfbU_helix-hairpin_sf"/>
</dbReference>
<dbReference type="Gene3D" id="1.10.287.680">
    <property type="entry name" value="Helix hairpin bin"/>
    <property type="match status" value="1"/>
</dbReference>
<organism evidence="1 2">
    <name type="scientific">Porphyromonas miyakawae</name>
    <dbReference type="NCBI Taxonomy" id="3137470"/>
    <lineage>
        <taxon>Bacteria</taxon>
        <taxon>Pseudomonadati</taxon>
        <taxon>Bacteroidota</taxon>
        <taxon>Bacteroidia</taxon>
        <taxon>Bacteroidales</taxon>
        <taxon>Porphyromonadaceae</taxon>
        <taxon>Porphyromonas</taxon>
    </lineage>
</organism>